<sequence>MTHIVNVQAAELCAQSGTPNLTGYNENYPKVTDEAKERIQPQSENDSKENCGPFWVLSVPNMELRRSNMDMKPMKCWDL</sequence>
<dbReference type="EMBL" id="JAIWYP010000012">
    <property type="protein sequence ID" value="KAH3725241.1"/>
    <property type="molecule type" value="Genomic_DNA"/>
</dbReference>
<comment type="caution">
    <text evidence="1">The sequence shown here is derived from an EMBL/GenBank/DDBJ whole genome shotgun (WGS) entry which is preliminary data.</text>
</comment>
<dbReference type="AlphaFoldDB" id="A0A9D4CJB1"/>
<proteinExistence type="predicted"/>
<dbReference type="Proteomes" id="UP000828390">
    <property type="component" value="Unassembled WGS sequence"/>
</dbReference>
<gene>
    <name evidence="1" type="ORF">DPMN_051076</name>
</gene>
<keyword evidence="2" id="KW-1185">Reference proteome</keyword>
<evidence type="ECO:0000313" key="1">
    <source>
        <dbReference type="EMBL" id="KAH3725241.1"/>
    </source>
</evidence>
<evidence type="ECO:0000313" key="2">
    <source>
        <dbReference type="Proteomes" id="UP000828390"/>
    </source>
</evidence>
<reference evidence="1" key="1">
    <citation type="journal article" date="2019" name="bioRxiv">
        <title>The Genome of the Zebra Mussel, Dreissena polymorpha: A Resource for Invasive Species Research.</title>
        <authorList>
            <person name="McCartney M.A."/>
            <person name="Auch B."/>
            <person name="Kono T."/>
            <person name="Mallez S."/>
            <person name="Zhang Y."/>
            <person name="Obille A."/>
            <person name="Becker A."/>
            <person name="Abrahante J.E."/>
            <person name="Garbe J."/>
            <person name="Badalamenti J.P."/>
            <person name="Herman A."/>
            <person name="Mangelson H."/>
            <person name="Liachko I."/>
            <person name="Sullivan S."/>
            <person name="Sone E.D."/>
            <person name="Koren S."/>
            <person name="Silverstein K.A.T."/>
            <person name="Beckman K.B."/>
            <person name="Gohl D.M."/>
        </authorList>
    </citation>
    <scope>NUCLEOTIDE SEQUENCE</scope>
    <source>
        <strain evidence="1">Duluth1</strain>
        <tissue evidence="1">Whole animal</tissue>
    </source>
</reference>
<accession>A0A9D4CJB1</accession>
<protein>
    <submittedName>
        <fullName evidence="1">Uncharacterized protein</fullName>
    </submittedName>
</protein>
<organism evidence="1 2">
    <name type="scientific">Dreissena polymorpha</name>
    <name type="common">Zebra mussel</name>
    <name type="synonym">Mytilus polymorpha</name>
    <dbReference type="NCBI Taxonomy" id="45954"/>
    <lineage>
        <taxon>Eukaryota</taxon>
        <taxon>Metazoa</taxon>
        <taxon>Spiralia</taxon>
        <taxon>Lophotrochozoa</taxon>
        <taxon>Mollusca</taxon>
        <taxon>Bivalvia</taxon>
        <taxon>Autobranchia</taxon>
        <taxon>Heteroconchia</taxon>
        <taxon>Euheterodonta</taxon>
        <taxon>Imparidentia</taxon>
        <taxon>Neoheterodontei</taxon>
        <taxon>Myida</taxon>
        <taxon>Dreissenoidea</taxon>
        <taxon>Dreissenidae</taxon>
        <taxon>Dreissena</taxon>
    </lineage>
</organism>
<name>A0A9D4CJB1_DREPO</name>
<reference evidence="1" key="2">
    <citation type="submission" date="2020-11" db="EMBL/GenBank/DDBJ databases">
        <authorList>
            <person name="McCartney M.A."/>
            <person name="Auch B."/>
            <person name="Kono T."/>
            <person name="Mallez S."/>
            <person name="Becker A."/>
            <person name="Gohl D.M."/>
            <person name="Silverstein K.A.T."/>
            <person name="Koren S."/>
            <person name="Bechman K.B."/>
            <person name="Herman A."/>
            <person name="Abrahante J.E."/>
            <person name="Garbe J."/>
        </authorList>
    </citation>
    <scope>NUCLEOTIDE SEQUENCE</scope>
    <source>
        <strain evidence="1">Duluth1</strain>
        <tissue evidence="1">Whole animal</tissue>
    </source>
</reference>